<reference evidence="4" key="3">
    <citation type="submission" date="2025-09" db="UniProtKB">
        <authorList>
            <consortium name="Ensembl"/>
        </authorList>
    </citation>
    <scope>IDENTIFICATION</scope>
</reference>
<dbReference type="InterPro" id="IPR050380">
    <property type="entry name" value="Immune_Resp_Modulators"/>
</dbReference>
<feature type="domain" description="Ig-like" evidence="3">
    <location>
        <begin position="13"/>
        <end position="110"/>
    </location>
</feature>
<dbReference type="InterPro" id="IPR013783">
    <property type="entry name" value="Ig-like_fold"/>
</dbReference>
<dbReference type="InParanoid" id="A0A803YC37"/>
<dbReference type="FunFam" id="2.60.40.10:FF:000463">
    <property type="entry name" value="Immunoglobulin heavy constant gamma 1"/>
    <property type="match status" value="1"/>
</dbReference>
<dbReference type="PROSITE" id="PS50835">
    <property type="entry name" value="IG_LIKE"/>
    <property type="match status" value="1"/>
</dbReference>
<keyword evidence="1" id="KW-0393">Immunoglobulin domain</keyword>
<dbReference type="CDD" id="cd05768">
    <property type="entry name" value="IgC1_CH3_IgAGD_CH4_IgAEM"/>
    <property type="match status" value="1"/>
</dbReference>
<dbReference type="Proteomes" id="UP000001645">
    <property type="component" value="Unplaced"/>
</dbReference>
<dbReference type="SUPFAM" id="SSF48726">
    <property type="entry name" value="Immunoglobulin"/>
    <property type="match status" value="1"/>
</dbReference>
<dbReference type="AlphaFoldDB" id="A0A803YC37"/>
<dbReference type="SMART" id="SM00407">
    <property type="entry name" value="IGc1"/>
    <property type="match status" value="1"/>
</dbReference>
<evidence type="ECO:0000313" key="4">
    <source>
        <dbReference type="Ensembl" id="ENSMGAP00000029334.1"/>
    </source>
</evidence>
<dbReference type="GeneTree" id="ENSGT01030000234878"/>
<dbReference type="Gene3D" id="2.60.40.10">
    <property type="entry name" value="Immunoglobulins"/>
    <property type="match status" value="1"/>
</dbReference>
<sequence>GEIEGKWAKNGLPLPPPQEQLNDRQSLSVTCMVQGFNPPQFFVRWLRNGESLPQTHSVTSSAMAESPENESFVAYSVLRVGAEEWGAGNIYTCVVGHEALEFQVWGHECN</sequence>
<dbReference type="InterPro" id="IPR007110">
    <property type="entry name" value="Ig-like_dom"/>
</dbReference>
<dbReference type="PANTHER" id="PTHR23411">
    <property type="entry name" value="TAPASIN"/>
    <property type="match status" value="1"/>
</dbReference>
<proteinExistence type="predicted"/>
<reference evidence="4" key="2">
    <citation type="submission" date="2025-08" db="UniProtKB">
        <authorList>
            <consortium name="Ensembl"/>
        </authorList>
    </citation>
    <scope>IDENTIFICATION</scope>
</reference>
<dbReference type="InterPro" id="IPR003597">
    <property type="entry name" value="Ig_C1-set"/>
</dbReference>
<dbReference type="Ensembl" id="ENSMGAT00000025950.1">
    <property type="protein sequence ID" value="ENSMGAP00000029334.1"/>
    <property type="gene ID" value="ENSMGAG00000019393.1"/>
</dbReference>
<dbReference type="Pfam" id="PF07654">
    <property type="entry name" value="C1-set"/>
    <property type="match status" value="1"/>
</dbReference>
<name>A0A803YC37_MELGA</name>
<feature type="region of interest" description="Disordered" evidence="2">
    <location>
        <begin position="1"/>
        <end position="20"/>
    </location>
</feature>
<protein>
    <recommendedName>
        <fullName evidence="3">Ig-like domain-containing protein</fullName>
    </recommendedName>
</protein>
<keyword evidence="5" id="KW-1185">Reference proteome</keyword>
<dbReference type="PROSITE" id="PS00290">
    <property type="entry name" value="IG_MHC"/>
    <property type="match status" value="1"/>
</dbReference>
<accession>A0A803YC37</accession>
<evidence type="ECO:0000259" key="3">
    <source>
        <dbReference type="PROSITE" id="PS50835"/>
    </source>
</evidence>
<evidence type="ECO:0000256" key="2">
    <source>
        <dbReference type="SAM" id="MobiDB-lite"/>
    </source>
</evidence>
<evidence type="ECO:0000256" key="1">
    <source>
        <dbReference type="ARBA" id="ARBA00023319"/>
    </source>
</evidence>
<reference evidence="4" key="1">
    <citation type="journal article" date="2010" name="PLoS Biol.">
        <title>Multi-platform next-generation sequencing of the domestic turkey (Meleagris gallopavo): genome assembly and analysis.</title>
        <authorList>
            <person name="Dalloul R.A."/>
            <person name="Long J.A."/>
            <person name="Zimin A.V."/>
            <person name="Aslam L."/>
            <person name="Beal K."/>
            <person name="Blomberg L.A."/>
            <person name="Bouffard P."/>
            <person name="Burt D.W."/>
            <person name="Crasta O."/>
            <person name="Crooijmans R.P."/>
            <person name="Cooper K."/>
            <person name="Coulombe R.A."/>
            <person name="De S."/>
            <person name="Delany M.E."/>
            <person name="Dodgson J.B."/>
            <person name="Dong J.J."/>
            <person name="Evans C."/>
            <person name="Frederickson K.M."/>
            <person name="Flicek P."/>
            <person name="Florea L."/>
            <person name="Folkerts O."/>
            <person name="Groenen M.A."/>
            <person name="Harkins T.T."/>
            <person name="Herrero J."/>
            <person name="Hoffmann S."/>
            <person name="Megens H.J."/>
            <person name="Jiang A."/>
            <person name="de Jong P."/>
            <person name="Kaiser P."/>
            <person name="Kim H."/>
            <person name="Kim K.W."/>
            <person name="Kim S."/>
            <person name="Langenberger D."/>
            <person name="Lee M.K."/>
            <person name="Lee T."/>
            <person name="Mane S."/>
            <person name="Marcais G."/>
            <person name="Marz M."/>
            <person name="McElroy A.P."/>
            <person name="Modise T."/>
            <person name="Nefedov M."/>
            <person name="Notredame C."/>
            <person name="Paton I.R."/>
            <person name="Payne W.S."/>
            <person name="Pertea G."/>
            <person name="Prickett D."/>
            <person name="Puiu D."/>
            <person name="Qioa D."/>
            <person name="Raineri E."/>
            <person name="Ruffier M."/>
            <person name="Salzberg S.L."/>
            <person name="Schatz M.C."/>
            <person name="Scheuring C."/>
            <person name="Schmidt C.J."/>
            <person name="Schroeder S."/>
            <person name="Searle S.M."/>
            <person name="Smith E.J."/>
            <person name="Smith J."/>
            <person name="Sonstegard T.S."/>
            <person name="Stadler P.F."/>
            <person name="Tafer H."/>
            <person name="Tu Z.J."/>
            <person name="Van Tassell C.P."/>
            <person name="Vilella A.J."/>
            <person name="Williams K.P."/>
            <person name="Yorke J.A."/>
            <person name="Zhang L."/>
            <person name="Zhang H.B."/>
            <person name="Zhang X."/>
            <person name="Zhang Y."/>
            <person name="Reed K.M."/>
        </authorList>
    </citation>
    <scope>NUCLEOTIDE SEQUENCE [LARGE SCALE GENOMIC DNA]</scope>
</reference>
<dbReference type="InterPro" id="IPR003006">
    <property type="entry name" value="Ig/MHC_CS"/>
</dbReference>
<organism evidence="4 5">
    <name type="scientific">Meleagris gallopavo</name>
    <name type="common">Wild turkey</name>
    <dbReference type="NCBI Taxonomy" id="9103"/>
    <lineage>
        <taxon>Eukaryota</taxon>
        <taxon>Metazoa</taxon>
        <taxon>Chordata</taxon>
        <taxon>Craniata</taxon>
        <taxon>Vertebrata</taxon>
        <taxon>Euteleostomi</taxon>
        <taxon>Archelosauria</taxon>
        <taxon>Archosauria</taxon>
        <taxon>Dinosauria</taxon>
        <taxon>Saurischia</taxon>
        <taxon>Theropoda</taxon>
        <taxon>Coelurosauria</taxon>
        <taxon>Aves</taxon>
        <taxon>Neognathae</taxon>
        <taxon>Galloanserae</taxon>
        <taxon>Galliformes</taxon>
        <taxon>Phasianidae</taxon>
        <taxon>Meleagridinae</taxon>
        <taxon>Meleagris</taxon>
    </lineage>
</organism>
<dbReference type="InterPro" id="IPR036179">
    <property type="entry name" value="Ig-like_dom_sf"/>
</dbReference>
<evidence type="ECO:0000313" key="5">
    <source>
        <dbReference type="Proteomes" id="UP000001645"/>
    </source>
</evidence>